<evidence type="ECO:0000256" key="1">
    <source>
        <dbReference type="SAM" id="MobiDB-lite"/>
    </source>
</evidence>
<feature type="compositionally biased region" description="Gly residues" evidence="1">
    <location>
        <begin position="1"/>
        <end position="11"/>
    </location>
</feature>
<dbReference type="Gene3D" id="3.90.1720.10">
    <property type="entry name" value="endopeptidase domain like (from Nostoc punctiforme)"/>
    <property type="match status" value="1"/>
</dbReference>
<sequence>MMDGINQGGIGASSESSGLEAQSSSRSENENSLTEDKNFALLLSALIQEKAASQLSSALSSDNADSGVFPSLQGSGISESDFTAFLTAMENGTLDRSELALMLLSGMTGASFGSGYSSASGLSSLSGLSVSSAGASAKSPVSSGSAVLPASSWMAAVPSVTGDESCRSPELLNAVLSQFQVETAERYRPHKNGSDTYCNIYVWDVTGAMGAEIPHYVDPETGAPREYPDVKGASELSANGISSWLTQYGSRYGWTEVDAKTAQEYANRGCPAVTAWKNESGGSGHVQVVCPSRDQSYAPELGVTVSQAGSSNLSYAYISSVYGAGRLSQVRYFVHE</sequence>
<dbReference type="STRING" id="1122930.SAMN02745168_0389"/>
<evidence type="ECO:0000313" key="2">
    <source>
        <dbReference type="EMBL" id="SMC34739.1"/>
    </source>
</evidence>
<name>A0A1W1YF28_9FIRM</name>
<dbReference type="EMBL" id="FWXW01000001">
    <property type="protein sequence ID" value="SMC34739.1"/>
    <property type="molecule type" value="Genomic_DNA"/>
</dbReference>
<gene>
    <name evidence="2" type="ORF">SAMN02745168_0389</name>
</gene>
<organism evidence="2 3">
    <name type="scientific">Papillibacter cinnamivorans DSM 12816</name>
    <dbReference type="NCBI Taxonomy" id="1122930"/>
    <lineage>
        <taxon>Bacteria</taxon>
        <taxon>Bacillati</taxon>
        <taxon>Bacillota</taxon>
        <taxon>Clostridia</taxon>
        <taxon>Eubacteriales</taxon>
        <taxon>Oscillospiraceae</taxon>
        <taxon>Papillibacter</taxon>
    </lineage>
</organism>
<evidence type="ECO:0000313" key="3">
    <source>
        <dbReference type="Proteomes" id="UP000192790"/>
    </source>
</evidence>
<feature type="region of interest" description="Disordered" evidence="1">
    <location>
        <begin position="1"/>
        <end position="33"/>
    </location>
</feature>
<accession>A0A1W1YF28</accession>
<dbReference type="AlphaFoldDB" id="A0A1W1YF28"/>
<reference evidence="2 3" key="1">
    <citation type="submission" date="2017-04" db="EMBL/GenBank/DDBJ databases">
        <authorList>
            <person name="Afonso C.L."/>
            <person name="Miller P.J."/>
            <person name="Scott M.A."/>
            <person name="Spackman E."/>
            <person name="Goraichik I."/>
            <person name="Dimitrov K.M."/>
            <person name="Suarez D.L."/>
            <person name="Swayne D.E."/>
        </authorList>
    </citation>
    <scope>NUCLEOTIDE SEQUENCE [LARGE SCALE GENOMIC DNA]</scope>
    <source>
        <strain evidence="2 3">DSM 12816</strain>
    </source>
</reference>
<dbReference type="RefSeq" id="WP_200809656.1">
    <property type="nucleotide sequence ID" value="NZ_FWXW01000001.1"/>
</dbReference>
<protein>
    <submittedName>
        <fullName evidence="2">Uncharacterized protein</fullName>
    </submittedName>
</protein>
<proteinExistence type="predicted"/>
<feature type="compositionally biased region" description="Low complexity" evidence="1">
    <location>
        <begin position="13"/>
        <end position="26"/>
    </location>
</feature>
<dbReference type="Proteomes" id="UP000192790">
    <property type="component" value="Unassembled WGS sequence"/>
</dbReference>
<keyword evidence="3" id="KW-1185">Reference proteome</keyword>